<comment type="caution">
    <text evidence="2">The sequence shown here is derived from an EMBL/GenBank/DDBJ whole genome shotgun (WGS) entry which is preliminary data.</text>
</comment>
<gene>
    <name evidence="2" type="ORF">DRH29_00355</name>
</gene>
<accession>A0A420ZDW4</accession>
<proteinExistence type="predicted"/>
<dbReference type="AlphaFoldDB" id="A0A420ZDW4"/>
<feature type="compositionally biased region" description="Gly residues" evidence="1">
    <location>
        <begin position="8"/>
        <end position="26"/>
    </location>
</feature>
<evidence type="ECO:0000313" key="3">
    <source>
        <dbReference type="Proteomes" id="UP000281261"/>
    </source>
</evidence>
<dbReference type="EMBL" id="QMNG01000001">
    <property type="protein sequence ID" value="RLC37855.1"/>
    <property type="molecule type" value="Genomic_DNA"/>
</dbReference>
<organism evidence="2 3">
    <name type="scientific">candidate division Kazan bacterium</name>
    <dbReference type="NCBI Taxonomy" id="2202143"/>
    <lineage>
        <taxon>Bacteria</taxon>
        <taxon>Bacteria division Kazan-3B-28</taxon>
    </lineage>
</organism>
<dbReference type="Proteomes" id="UP000281261">
    <property type="component" value="Unassembled WGS sequence"/>
</dbReference>
<feature type="region of interest" description="Disordered" evidence="1">
    <location>
        <begin position="1"/>
        <end position="28"/>
    </location>
</feature>
<evidence type="ECO:0008006" key="4">
    <source>
        <dbReference type="Google" id="ProtNLM"/>
    </source>
</evidence>
<reference evidence="2 3" key="1">
    <citation type="submission" date="2018-06" db="EMBL/GenBank/DDBJ databases">
        <title>Extensive metabolic versatility and redundancy in microbially diverse, dynamic hydrothermal sediments.</title>
        <authorList>
            <person name="Dombrowski N."/>
            <person name="Teske A."/>
            <person name="Baker B.J."/>
        </authorList>
    </citation>
    <scope>NUCLEOTIDE SEQUENCE [LARGE SCALE GENOMIC DNA]</scope>
    <source>
        <strain evidence="2">B79_G16</strain>
    </source>
</reference>
<evidence type="ECO:0000256" key="1">
    <source>
        <dbReference type="SAM" id="MobiDB-lite"/>
    </source>
</evidence>
<name>A0A420ZDW4_UNCK3</name>
<evidence type="ECO:0000313" key="2">
    <source>
        <dbReference type="EMBL" id="RLC37855.1"/>
    </source>
</evidence>
<protein>
    <recommendedName>
        <fullName evidence="4">Ferredoxin</fullName>
    </recommendedName>
</protein>
<sequence>MPRRDGTGNMGQGFGRGLGRGQGRGMAGRPLGSDVCTCPKCGHKEPHNQRGVPCTQIKCPKCGTLMTGEFC</sequence>